<keyword evidence="2 4" id="KW-0808">Transferase</keyword>
<dbReference type="PANTHER" id="PTHR11712:SF322">
    <property type="entry name" value="POLYKETIDE BETA-KETOACYL SYNTHASE 2-RELATED"/>
    <property type="match status" value="1"/>
</dbReference>
<evidence type="ECO:0000313" key="7">
    <source>
        <dbReference type="EMBL" id="GGM71808.1"/>
    </source>
</evidence>
<dbReference type="EMBL" id="BMMK01000027">
    <property type="protein sequence ID" value="GGM71808.1"/>
    <property type="molecule type" value="Genomic_DNA"/>
</dbReference>
<dbReference type="InterPro" id="IPR014030">
    <property type="entry name" value="Ketoacyl_synth_N"/>
</dbReference>
<keyword evidence="3" id="KW-0012">Acyltransferase</keyword>
<comment type="similarity">
    <text evidence="1 4">Belongs to the thiolase-like superfamily. Beta-ketoacyl-ACP synthases family.</text>
</comment>
<evidence type="ECO:0000313" key="8">
    <source>
        <dbReference type="Proteomes" id="UP000637578"/>
    </source>
</evidence>
<dbReference type="PROSITE" id="PS52004">
    <property type="entry name" value="KS3_2"/>
    <property type="match status" value="1"/>
</dbReference>
<keyword evidence="8" id="KW-1185">Reference proteome</keyword>
<dbReference type="InterPro" id="IPR014031">
    <property type="entry name" value="Ketoacyl_synth_C"/>
</dbReference>
<dbReference type="Pfam" id="PF00109">
    <property type="entry name" value="ketoacyl-synt"/>
    <property type="match status" value="1"/>
</dbReference>
<organism evidence="7 8">
    <name type="scientific">Longimycelium tulufanense</name>
    <dbReference type="NCBI Taxonomy" id="907463"/>
    <lineage>
        <taxon>Bacteria</taxon>
        <taxon>Bacillati</taxon>
        <taxon>Actinomycetota</taxon>
        <taxon>Actinomycetes</taxon>
        <taxon>Pseudonocardiales</taxon>
        <taxon>Pseudonocardiaceae</taxon>
        <taxon>Longimycelium</taxon>
    </lineage>
</organism>
<evidence type="ECO:0000259" key="6">
    <source>
        <dbReference type="PROSITE" id="PS52004"/>
    </source>
</evidence>
<dbReference type="Gene3D" id="3.40.47.10">
    <property type="match status" value="2"/>
</dbReference>
<dbReference type="InterPro" id="IPR016039">
    <property type="entry name" value="Thiolase-like"/>
</dbReference>
<accession>A0A8J3CGD3</accession>
<reference evidence="7" key="2">
    <citation type="submission" date="2020-09" db="EMBL/GenBank/DDBJ databases">
        <authorList>
            <person name="Sun Q."/>
            <person name="Zhou Y."/>
        </authorList>
    </citation>
    <scope>NUCLEOTIDE SEQUENCE</scope>
    <source>
        <strain evidence="7">CGMCC 4.5737</strain>
    </source>
</reference>
<dbReference type="AlphaFoldDB" id="A0A8J3CGD3"/>
<dbReference type="GO" id="GO:0004315">
    <property type="term" value="F:3-oxoacyl-[acyl-carrier-protein] synthase activity"/>
    <property type="evidence" value="ECO:0007669"/>
    <property type="project" value="TreeGrafter"/>
</dbReference>
<name>A0A8J3CGD3_9PSEU</name>
<feature type="compositionally biased region" description="Polar residues" evidence="5">
    <location>
        <begin position="414"/>
        <end position="424"/>
    </location>
</feature>
<dbReference type="InterPro" id="IPR020841">
    <property type="entry name" value="PKS_Beta-ketoAc_synthase_dom"/>
</dbReference>
<dbReference type="CDD" id="cd00832">
    <property type="entry name" value="CLF"/>
    <property type="match status" value="1"/>
</dbReference>
<evidence type="ECO:0000256" key="4">
    <source>
        <dbReference type="RuleBase" id="RU003694"/>
    </source>
</evidence>
<dbReference type="GO" id="GO:0006633">
    <property type="term" value="P:fatty acid biosynthetic process"/>
    <property type="evidence" value="ECO:0007669"/>
    <property type="project" value="TreeGrafter"/>
</dbReference>
<feature type="region of interest" description="Disordered" evidence="5">
    <location>
        <begin position="402"/>
        <end position="424"/>
    </location>
</feature>
<protein>
    <submittedName>
        <fullName evidence="7">Actinorhodin polyketide beta-ketoacyl synthase</fullName>
    </submittedName>
</protein>
<dbReference type="Proteomes" id="UP000637578">
    <property type="component" value="Unassembled WGS sequence"/>
</dbReference>
<dbReference type="RefSeq" id="WP_308424779.1">
    <property type="nucleotide sequence ID" value="NZ_BMMK01000027.1"/>
</dbReference>
<dbReference type="SUPFAM" id="SSF53901">
    <property type="entry name" value="Thiolase-like"/>
    <property type="match status" value="2"/>
</dbReference>
<evidence type="ECO:0000256" key="3">
    <source>
        <dbReference type="ARBA" id="ARBA00023315"/>
    </source>
</evidence>
<sequence>MSEPGTPIAVVTGMSAVTAIGVGLETYWANLLDGACGIRPLSRFDTTGYPTRLGAEVVDFDSRAVPGRLVVQTDRWTHFGLWAGEQALAHAGLDPAQLPGYALSVHTASSSGGNEFGQHEMQGLWSVGPQRVGAYQSIAWFYAATTGQLSIRHGMKGWCGVLVAEQAGGLDTCAQAQRALAQGSAVVLTGATEAPLAPAVLTCHIASRLVSTADDPQRAYLPFDEAANGFLPGEGGAMLVVEPADRARTRGAHRYGVIAGHAATFDPRPGSDRPPRLRHAVEQALDDADARPGDIDVVFADAHGSRPADQAEARALTEVFGRCGVPVTTTKAATGRLAAGSPALDVVTALLAMRDGVLPHVVNVHRPAVDLDLVLGAPRPARPRTALVLARGYAGFNSALVVRAPEPDPRHPGSTEQGTASSAQ</sequence>
<dbReference type="InterPro" id="IPR000794">
    <property type="entry name" value="Beta-ketoacyl_synthase"/>
</dbReference>
<dbReference type="PANTHER" id="PTHR11712">
    <property type="entry name" value="POLYKETIDE SYNTHASE-RELATED"/>
    <property type="match status" value="1"/>
</dbReference>
<gene>
    <name evidence="7" type="primary">fabF</name>
    <name evidence="7" type="ORF">GCM10012275_47860</name>
</gene>
<evidence type="ECO:0000256" key="2">
    <source>
        <dbReference type="ARBA" id="ARBA00022679"/>
    </source>
</evidence>
<reference evidence="7" key="1">
    <citation type="journal article" date="2014" name="Int. J. Syst. Evol. Microbiol.">
        <title>Complete genome sequence of Corynebacterium casei LMG S-19264T (=DSM 44701T), isolated from a smear-ripened cheese.</title>
        <authorList>
            <consortium name="US DOE Joint Genome Institute (JGI-PGF)"/>
            <person name="Walter F."/>
            <person name="Albersmeier A."/>
            <person name="Kalinowski J."/>
            <person name="Ruckert C."/>
        </authorList>
    </citation>
    <scope>NUCLEOTIDE SEQUENCE</scope>
    <source>
        <strain evidence="7">CGMCC 4.5737</strain>
    </source>
</reference>
<evidence type="ECO:0000256" key="5">
    <source>
        <dbReference type="SAM" id="MobiDB-lite"/>
    </source>
</evidence>
<evidence type="ECO:0000256" key="1">
    <source>
        <dbReference type="ARBA" id="ARBA00008467"/>
    </source>
</evidence>
<feature type="domain" description="Ketosynthase family 3 (KS3)" evidence="6">
    <location>
        <begin position="6"/>
        <end position="404"/>
    </location>
</feature>
<comment type="caution">
    <text evidence="7">The sequence shown here is derived from an EMBL/GenBank/DDBJ whole genome shotgun (WGS) entry which is preliminary data.</text>
</comment>
<proteinExistence type="inferred from homology"/>
<dbReference type="Pfam" id="PF02801">
    <property type="entry name" value="Ketoacyl-synt_C"/>
    <property type="match status" value="1"/>
</dbReference>
<dbReference type="SMART" id="SM00825">
    <property type="entry name" value="PKS_KS"/>
    <property type="match status" value="1"/>
</dbReference>